<dbReference type="PROSITE" id="PS50110">
    <property type="entry name" value="RESPONSE_REGULATORY"/>
    <property type="match status" value="1"/>
</dbReference>
<dbReference type="InterPro" id="IPR050595">
    <property type="entry name" value="Bact_response_regulator"/>
</dbReference>
<dbReference type="InterPro" id="IPR011006">
    <property type="entry name" value="CheY-like_superfamily"/>
</dbReference>
<dbReference type="Proteomes" id="UP001595882">
    <property type="component" value="Unassembled WGS sequence"/>
</dbReference>
<keyword evidence="1" id="KW-0597">Phosphoprotein</keyword>
<dbReference type="EMBL" id="JBHSDT010000004">
    <property type="protein sequence ID" value="MFC4403415.1"/>
    <property type="molecule type" value="Genomic_DNA"/>
</dbReference>
<feature type="domain" description="Response regulatory" evidence="3">
    <location>
        <begin position="176"/>
        <end position="299"/>
    </location>
</feature>
<dbReference type="SUPFAM" id="SSF55073">
    <property type="entry name" value="Nucleotide cyclase"/>
    <property type="match status" value="1"/>
</dbReference>
<evidence type="ECO:0000259" key="3">
    <source>
        <dbReference type="PROSITE" id="PS50110"/>
    </source>
</evidence>
<evidence type="ECO:0000256" key="2">
    <source>
        <dbReference type="PROSITE-ProRule" id="PRU00169"/>
    </source>
</evidence>
<gene>
    <name evidence="4" type="ORF">ACFOY7_10015</name>
</gene>
<dbReference type="Gene3D" id="3.40.50.2300">
    <property type="match status" value="1"/>
</dbReference>
<dbReference type="CDD" id="cd00156">
    <property type="entry name" value="REC"/>
    <property type="match status" value="1"/>
</dbReference>
<sequence>MRQTITQQSLLEETKTAEEIYEMLAANLHRNQLKFSIVFLSIHPLSDVSRTRNNAIKQHAIRKVENYLIDEKRSSDLLFPQPVEANWMMILTNSGEREASAYLKRIFNKDVWFFYENEQRFTIELAASVVEINQGNLSFKEVVKKGQEGLYHAQEKGFFSTEIVSQIQSKEHFMTKVSIVENDPVVRRLLQSILENTTNESFSWRIRTFADGEEFLQSDWYYSGDTHLLLFNEILPKRNGIDILHHIQEIPNKNKFILFMLSDRNSEEAMIYAYRSGVDEYITKPVNIRLLSAKIEQIVRRYTL</sequence>
<comment type="caution">
    <text evidence="2">Lacks conserved residue(s) required for the propagation of feature annotation.</text>
</comment>
<name>A0ABV8WU70_9BACI</name>
<dbReference type="InterPro" id="IPR029787">
    <property type="entry name" value="Nucleotide_cyclase"/>
</dbReference>
<dbReference type="RefSeq" id="WP_390251907.1">
    <property type="nucleotide sequence ID" value="NZ_JBHSDT010000004.1"/>
</dbReference>
<protein>
    <submittedName>
        <fullName evidence="4">Response regulator transcription factor</fullName>
    </submittedName>
</protein>
<dbReference type="InterPro" id="IPR043128">
    <property type="entry name" value="Rev_trsase/Diguanyl_cyclase"/>
</dbReference>
<comment type="caution">
    <text evidence="4">The sequence shown here is derived from an EMBL/GenBank/DDBJ whole genome shotgun (WGS) entry which is preliminary data.</text>
</comment>
<dbReference type="PANTHER" id="PTHR44591">
    <property type="entry name" value="STRESS RESPONSE REGULATOR PROTEIN 1"/>
    <property type="match status" value="1"/>
</dbReference>
<dbReference type="Pfam" id="PF00072">
    <property type="entry name" value="Response_reg"/>
    <property type="match status" value="1"/>
</dbReference>
<dbReference type="InterPro" id="IPR001789">
    <property type="entry name" value="Sig_transdc_resp-reg_receiver"/>
</dbReference>
<dbReference type="SMART" id="SM00448">
    <property type="entry name" value="REC"/>
    <property type="match status" value="1"/>
</dbReference>
<evidence type="ECO:0000256" key="1">
    <source>
        <dbReference type="ARBA" id="ARBA00022553"/>
    </source>
</evidence>
<organism evidence="4 5">
    <name type="scientific">Gracilibacillus xinjiangensis</name>
    <dbReference type="NCBI Taxonomy" id="1193282"/>
    <lineage>
        <taxon>Bacteria</taxon>
        <taxon>Bacillati</taxon>
        <taxon>Bacillota</taxon>
        <taxon>Bacilli</taxon>
        <taxon>Bacillales</taxon>
        <taxon>Bacillaceae</taxon>
        <taxon>Gracilibacillus</taxon>
    </lineage>
</organism>
<reference evidence="5" key="1">
    <citation type="journal article" date="2019" name="Int. J. Syst. Evol. Microbiol.">
        <title>The Global Catalogue of Microorganisms (GCM) 10K type strain sequencing project: providing services to taxonomists for standard genome sequencing and annotation.</title>
        <authorList>
            <consortium name="The Broad Institute Genomics Platform"/>
            <consortium name="The Broad Institute Genome Sequencing Center for Infectious Disease"/>
            <person name="Wu L."/>
            <person name="Ma J."/>
        </authorList>
    </citation>
    <scope>NUCLEOTIDE SEQUENCE [LARGE SCALE GENOMIC DNA]</scope>
    <source>
        <strain evidence="5">CCUG 37865</strain>
    </source>
</reference>
<dbReference type="PANTHER" id="PTHR44591:SF3">
    <property type="entry name" value="RESPONSE REGULATORY DOMAIN-CONTAINING PROTEIN"/>
    <property type="match status" value="1"/>
</dbReference>
<accession>A0ABV8WU70</accession>
<evidence type="ECO:0000313" key="5">
    <source>
        <dbReference type="Proteomes" id="UP001595882"/>
    </source>
</evidence>
<dbReference type="Gene3D" id="3.30.70.270">
    <property type="match status" value="1"/>
</dbReference>
<keyword evidence="5" id="KW-1185">Reference proteome</keyword>
<dbReference type="SUPFAM" id="SSF52172">
    <property type="entry name" value="CheY-like"/>
    <property type="match status" value="1"/>
</dbReference>
<proteinExistence type="predicted"/>
<evidence type="ECO:0000313" key="4">
    <source>
        <dbReference type="EMBL" id="MFC4403415.1"/>
    </source>
</evidence>